<evidence type="ECO:0000313" key="1">
    <source>
        <dbReference type="EMBL" id="ARO14862.1"/>
    </source>
</evidence>
<gene>
    <name evidence="1" type="ORF">BVG79_01516</name>
</gene>
<sequence length="38" mass="4829">MLRARRKIQTQGFIGFFRRQRYRRTAGRMLRMKWELGR</sequence>
<dbReference type="AlphaFoldDB" id="A0A1W6P019"/>
<dbReference type="Proteomes" id="UP000242447">
    <property type="component" value="Chromosome"/>
</dbReference>
<dbReference type="KEGG" id="kro:BVG79_01516"/>
<keyword evidence="2" id="KW-1185">Reference proteome</keyword>
<name>A0A1W6P019_9RHOB</name>
<accession>A0A1W6P019</accession>
<evidence type="ECO:0000313" key="2">
    <source>
        <dbReference type="Proteomes" id="UP000242447"/>
    </source>
</evidence>
<proteinExistence type="predicted"/>
<dbReference type="EMBL" id="CP019937">
    <property type="protein sequence ID" value="ARO14862.1"/>
    <property type="molecule type" value="Genomic_DNA"/>
</dbReference>
<organism evidence="1 2">
    <name type="scientific">Ketogulonicigenium robustum</name>
    <dbReference type="NCBI Taxonomy" id="92947"/>
    <lineage>
        <taxon>Bacteria</taxon>
        <taxon>Pseudomonadati</taxon>
        <taxon>Pseudomonadota</taxon>
        <taxon>Alphaproteobacteria</taxon>
        <taxon>Rhodobacterales</taxon>
        <taxon>Roseobacteraceae</taxon>
        <taxon>Ketogulonicigenium</taxon>
    </lineage>
</organism>
<reference evidence="1 2" key="1">
    <citation type="submission" date="2017-02" db="EMBL/GenBank/DDBJ databases">
        <title>Ketogulonicigenium robustum SPU B003 Genome sequencing and assembly.</title>
        <authorList>
            <person name="Li Y."/>
            <person name="Liu L."/>
            <person name="Wang C."/>
            <person name="Zhang M."/>
            <person name="Zhang T."/>
            <person name="Zhang Y."/>
        </authorList>
    </citation>
    <scope>NUCLEOTIDE SEQUENCE [LARGE SCALE GENOMIC DNA]</scope>
    <source>
        <strain evidence="1 2">SPU_B003</strain>
    </source>
</reference>
<protein>
    <submittedName>
        <fullName evidence="1">Uncharacterized protein</fullName>
    </submittedName>
</protein>